<dbReference type="PANTHER" id="PTHR43309">
    <property type="entry name" value="5-OXOPROLINASE SUBUNIT C"/>
    <property type="match status" value="1"/>
</dbReference>
<dbReference type="SUPFAM" id="SSF50891">
    <property type="entry name" value="Cyclophilin-like"/>
    <property type="match status" value="2"/>
</dbReference>
<evidence type="ECO:0000259" key="4">
    <source>
        <dbReference type="SMART" id="SM00796"/>
    </source>
</evidence>
<dbReference type="AlphaFoldDB" id="A0A285UY43"/>
<dbReference type="NCBIfam" id="TIGR00724">
    <property type="entry name" value="urea_amlyse_rel"/>
    <property type="match status" value="1"/>
</dbReference>
<accession>A0A285UY43</accession>
<dbReference type="InterPro" id="IPR003833">
    <property type="entry name" value="CT_C_D"/>
</dbReference>
<dbReference type="OrthoDB" id="9768696at2"/>
<dbReference type="SMART" id="SM00796">
    <property type="entry name" value="AHS1"/>
    <property type="match status" value="1"/>
</dbReference>
<dbReference type="Proteomes" id="UP000219167">
    <property type="component" value="Unassembled WGS sequence"/>
</dbReference>
<dbReference type="InterPro" id="IPR003778">
    <property type="entry name" value="CT_A_B"/>
</dbReference>
<keyword evidence="1" id="KW-0547">Nucleotide-binding</keyword>
<evidence type="ECO:0000313" key="6">
    <source>
        <dbReference type="EMBL" id="SOC45191.1"/>
    </source>
</evidence>
<evidence type="ECO:0000256" key="2">
    <source>
        <dbReference type="ARBA" id="ARBA00022801"/>
    </source>
</evidence>
<evidence type="ECO:0000256" key="3">
    <source>
        <dbReference type="ARBA" id="ARBA00022840"/>
    </source>
</evidence>
<keyword evidence="7" id="KW-1185">Reference proteome</keyword>
<protein>
    <submittedName>
        <fullName evidence="6">KipI family sensor histidine kinase inhibitor</fullName>
    </submittedName>
</protein>
<gene>
    <name evidence="6" type="ORF">SAMN05892877_11452</name>
</gene>
<dbReference type="PANTHER" id="PTHR43309:SF3">
    <property type="entry name" value="5-OXOPROLINASE SUBUNIT C"/>
    <property type="match status" value="1"/>
</dbReference>
<dbReference type="Gene3D" id="2.40.100.10">
    <property type="entry name" value="Cyclophilin-like"/>
    <property type="match status" value="2"/>
</dbReference>
<dbReference type="GO" id="GO:0005524">
    <property type="term" value="F:ATP binding"/>
    <property type="evidence" value="ECO:0007669"/>
    <property type="project" value="UniProtKB-KW"/>
</dbReference>
<reference evidence="6 7" key="1">
    <citation type="submission" date="2017-08" db="EMBL/GenBank/DDBJ databases">
        <authorList>
            <person name="de Groot N.N."/>
        </authorList>
    </citation>
    <scope>NUCLEOTIDE SEQUENCE [LARGE SCALE GENOMIC DNA]</scope>
    <source>
        <strain evidence="6 7">JC85</strain>
    </source>
</reference>
<keyword evidence="2" id="KW-0378">Hydrolase</keyword>
<dbReference type="EMBL" id="OBQD01000014">
    <property type="protein sequence ID" value="SOC45191.1"/>
    <property type="molecule type" value="Genomic_DNA"/>
</dbReference>
<feature type="domain" description="Carboxyltransferase" evidence="5">
    <location>
        <begin position="252"/>
        <end position="535"/>
    </location>
</feature>
<keyword evidence="3" id="KW-0067">ATP-binding</keyword>
<dbReference type="GO" id="GO:0016787">
    <property type="term" value="F:hydrolase activity"/>
    <property type="evidence" value="ECO:0007669"/>
    <property type="project" value="UniProtKB-KW"/>
</dbReference>
<feature type="domain" description="Carboxyltransferase" evidence="4">
    <location>
        <begin position="5"/>
        <end position="195"/>
    </location>
</feature>
<dbReference type="Gene3D" id="3.30.1360.40">
    <property type="match status" value="1"/>
</dbReference>
<dbReference type="InterPro" id="IPR029000">
    <property type="entry name" value="Cyclophilin-like_dom_sf"/>
</dbReference>
<evidence type="ECO:0000256" key="1">
    <source>
        <dbReference type="ARBA" id="ARBA00022741"/>
    </source>
</evidence>
<dbReference type="SMART" id="SM00797">
    <property type="entry name" value="AHS2"/>
    <property type="match status" value="1"/>
</dbReference>
<evidence type="ECO:0000259" key="5">
    <source>
        <dbReference type="SMART" id="SM00797"/>
    </source>
</evidence>
<organism evidence="6 7">
    <name type="scientific">Rhizobium subbaraonis</name>
    <dbReference type="NCBI Taxonomy" id="908946"/>
    <lineage>
        <taxon>Bacteria</taxon>
        <taxon>Pseudomonadati</taxon>
        <taxon>Pseudomonadota</taxon>
        <taxon>Alphaproteobacteria</taxon>
        <taxon>Hyphomicrobiales</taxon>
        <taxon>Rhizobiaceae</taxon>
        <taxon>Rhizobium/Agrobacterium group</taxon>
        <taxon>Rhizobium</taxon>
    </lineage>
</organism>
<dbReference type="RefSeq" id="WP_097141780.1">
    <property type="nucleotide sequence ID" value="NZ_OBQD01000014.1"/>
</dbReference>
<dbReference type="Pfam" id="PF02626">
    <property type="entry name" value="CT_A_B"/>
    <property type="match status" value="1"/>
</dbReference>
<name>A0A285UY43_9HYPH</name>
<dbReference type="Pfam" id="PF02682">
    <property type="entry name" value="CT_C_D"/>
    <property type="match status" value="1"/>
</dbReference>
<dbReference type="InterPro" id="IPR052708">
    <property type="entry name" value="PxpC"/>
</dbReference>
<dbReference type="SUPFAM" id="SSF160467">
    <property type="entry name" value="PH0987 N-terminal domain-like"/>
    <property type="match status" value="1"/>
</dbReference>
<evidence type="ECO:0000313" key="7">
    <source>
        <dbReference type="Proteomes" id="UP000219167"/>
    </source>
</evidence>
<proteinExistence type="predicted"/>
<sequence length="543" mass="57250">MSERLRFLQAGSDCFLVELADLEATLTLLDALLADMPEGVIEAIPAARTIMVRFDPLVTDRGRLTALISRLDLTKRSSRQGELFEIPVTYDGEDLGDVADILGWTVDEVIRRHTEATYTVAFTGFAPGFAYMTCDDPGFDVPRRKSPRVRIPAGSVAIAGKFGGIYPSDTPGGWQLLGSTPLKMWDTTRARAALLSPGDRVRFRNIAKGASVPVAAPPTPKRESAAQAKGLLVTRADRPALYQDLGRPGRASQGVAQSGALDRGALQAANLCLGNPRDAAAVEITFGGFAVNVDRPVTMAVTGAPCPLTIRTAAGREVAAPFSRPFALDAGDELVLGTPAEGLRSYVALRGGFLVEPVLGSAASDTLAKIGPEAIQAGSVLVPAERAAGAVDPAPPAPARLPRAGEVVTLDVVLGPRTDWFAQGGIETLRTQDWEVTPESSRIGMRLSGAIAIERRDQAELPSEGTALGAIQVPHTGQPVLFLADHPLTGGYPVIGVVARHHLDLAGQIPIGARIRFNPIEAFDPQESASGTDIAAPIAQQKD</sequence>